<dbReference type="RefSeq" id="WP_025330536.1">
    <property type="nucleotide sequence ID" value="NZ_CP132375.1"/>
</dbReference>
<dbReference type="EMBL" id="CP132375">
    <property type="protein sequence ID" value="WLS97470.1"/>
    <property type="molecule type" value="Genomic_DNA"/>
</dbReference>
<evidence type="ECO:0000313" key="1">
    <source>
        <dbReference type="EMBL" id="WLS97470.1"/>
    </source>
</evidence>
<dbReference type="InterPro" id="IPR047746">
    <property type="entry name" value="Dae2/Tae2-like"/>
</dbReference>
<dbReference type="NCBIfam" id="NF033857">
    <property type="entry name" value="BPSL0067_fam"/>
    <property type="match status" value="1"/>
</dbReference>
<protein>
    <submittedName>
        <fullName evidence="1">BPSL0067 family protein</fullName>
    </submittedName>
</protein>
<dbReference type="GeneID" id="32537962"/>
<organism evidence="1 2">
    <name type="scientific">Snodgrassella alvi</name>
    <dbReference type="NCBI Taxonomy" id="1196083"/>
    <lineage>
        <taxon>Bacteria</taxon>
        <taxon>Pseudomonadati</taxon>
        <taxon>Pseudomonadota</taxon>
        <taxon>Betaproteobacteria</taxon>
        <taxon>Neisseriales</taxon>
        <taxon>Neisseriaceae</taxon>
        <taxon>Snodgrassella</taxon>
    </lineage>
</organism>
<reference evidence="1 2" key="1">
    <citation type="submission" date="2023-08" db="EMBL/GenBank/DDBJ databases">
        <title>Complete genome sequences of 12 bacterial strains from the honey bee gut, resolved with long-read nanopore sequencing.</title>
        <authorList>
            <person name="Kwong W.K."/>
            <person name="Acheampong S."/>
            <person name="Polat M.F."/>
        </authorList>
    </citation>
    <scope>NUCLEOTIDE SEQUENCE [LARGE SCALE GENOMIC DNA]</scope>
    <source>
        <strain evidence="2">wkB9</strain>
    </source>
</reference>
<gene>
    <name evidence="1" type="ORF">RAM05_06215</name>
</gene>
<name>A0ABD7YYW7_9NEIS</name>
<evidence type="ECO:0000313" key="2">
    <source>
        <dbReference type="Proteomes" id="UP001229773"/>
    </source>
</evidence>
<dbReference type="AlphaFoldDB" id="A0ABD7YYW7"/>
<sequence length="132" mass="15091">MPFIVSDANWKKLISTVENNKTIQNKDERTWFGESRECVAAVKSLANAPHTSFWRRGALVKNNFSIKKGTVIATFKSESQYKGHAAIYVEQNSNGIIVYDQWKTKAISMRLIRFNRPENGISNDGDKFYVVE</sequence>
<accession>A0ABD7YYW7</accession>
<dbReference type="Proteomes" id="UP001229773">
    <property type="component" value="Chromosome"/>
</dbReference>
<proteinExistence type="predicted"/>